<accession>A0ABM8Z2V2</accession>
<dbReference type="Gene3D" id="3.40.630.30">
    <property type="match status" value="1"/>
</dbReference>
<dbReference type="Proteomes" id="UP000839052">
    <property type="component" value="Chromosome"/>
</dbReference>
<sequence>MEPTVVARRVRPCPEVETDILRQVAHAFQFYVKAARNMCIDTFRIASNSDSEVIAKLVNEAYRPESGASGWTHESDLVAGSRTSASQIAETLSKLNSVILVGLKDSKIVACVQVEKDRSNSHIGMLAVRPALQGVGAGKQMLFQAERYAFDVFGAENSSWVLCPQEVNSLPSIYGVAIGKQVP</sequence>
<reference evidence="2 3" key="1">
    <citation type="submission" date="2021-10" db="EMBL/GenBank/DDBJ databases">
        <authorList>
            <person name="Koch H."/>
        </authorList>
    </citation>
    <scope>NUCLEOTIDE SEQUENCE [LARGE SCALE GENOMIC DNA]</scope>
    <source>
        <strain evidence="2">6680</strain>
    </source>
</reference>
<dbReference type="SUPFAM" id="SSF55729">
    <property type="entry name" value="Acyl-CoA N-acyltransferases (Nat)"/>
    <property type="match status" value="1"/>
</dbReference>
<name>A0ABM8Z2V2_9PROT</name>
<dbReference type="Pfam" id="PF00583">
    <property type="entry name" value="Acetyltransf_1"/>
    <property type="match status" value="1"/>
</dbReference>
<dbReference type="InterPro" id="IPR016181">
    <property type="entry name" value="Acyl_CoA_acyltransferase"/>
</dbReference>
<gene>
    <name evidence="2" type="ORF">NTG6680_2984</name>
</gene>
<feature type="domain" description="N-acetyltransferase" evidence="1">
    <location>
        <begin position="41"/>
        <end position="183"/>
    </location>
</feature>
<dbReference type="PROSITE" id="PS51186">
    <property type="entry name" value="GNAT"/>
    <property type="match status" value="1"/>
</dbReference>
<keyword evidence="3" id="KW-1185">Reference proteome</keyword>
<evidence type="ECO:0000313" key="3">
    <source>
        <dbReference type="Proteomes" id="UP000839052"/>
    </source>
</evidence>
<dbReference type="CDD" id="cd04301">
    <property type="entry name" value="NAT_SF"/>
    <property type="match status" value="1"/>
</dbReference>
<protein>
    <recommendedName>
        <fullName evidence="1">N-acetyltransferase domain-containing protein</fullName>
    </recommendedName>
</protein>
<proteinExistence type="predicted"/>
<evidence type="ECO:0000259" key="1">
    <source>
        <dbReference type="PROSITE" id="PS51186"/>
    </source>
</evidence>
<dbReference type="InterPro" id="IPR000182">
    <property type="entry name" value="GNAT_dom"/>
</dbReference>
<evidence type="ECO:0000313" key="2">
    <source>
        <dbReference type="EMBL" id="CAG9934233.1"/>
    </source>
</evidence>
<dbReference type="EMBL" id="OU912926">
    <property type="protein sequence ID" value="CAG9934233.1"/>
    <property type="molecule type" value="Genomic_DNA"/>
</dbReference>
<dbReference type="RefSeq" id="WP_239797893.1">
    <property type="nucleotide sequence ID" value="NZ_OU912926.1"/>
</dbReference>
<organism evidence="2 3">
    <name type="scientific">Candidatus Nitrotoga arctica</name>
    <dbReference type="NCBI Taxonomy" id="453162"/>
    <lineage>
        <taxon>Bacteria</taxon>
        <taxon>Pseudomonadati</taxon>
        <taxon>Pseudomonadota</taxon>
        <taxon>Betaproteobacteria</taxon>
        <taxon>Nitrosomonadales</taxon>
        <taxon>Gallionellaceae</taxon>
        <taxon>Candidatus Nitrotoga</taxon>
    </lineage>
</organism>